<sequence length="386" mass="41506">MSLIGWPFPALVGTVAVLAIIGLVVGWKRLSRNRPHLIAGRIFGILGINVLVVFLAAVLLNQQFLFYASWTDLANSFGGTPKQTMISRGGNAAKAATVALRPGQGRSITVTAPRKLPALPSSAGSGSGARITYTVHGRLSGITSTVVVQLPPGYNQSSATEYPVLETFQGYPGQPTQWLNVLHLGDAVDSDAAAHQLVAPIIVSPQTEVPIGVDSECVNGGGGNPKVETWVTSDVPNWVIQHFHVRTNRQSWATIGLSAGGWCAAMAAMRHPGTYSAAIVMAGYYKPWFGPYYRPFEPNSPLGRSYDLLTMARKSPPPVAIWLESSHADRDSWPTTGQFLRDVRSPTAVTAKVLQNAGHRMSVWIDMLPEALHWLGTNVPGFRPAK</sequence>
<dbReference type="Pfam" id="PF00756">
    <property type="entry name" value="Esterase"/>
    <property type="match status" value="1"/>
</dbReference>
<dbReference type="InterPro" id="IPR029058">
    <property type="entry name" value="AB_hydrolase_fold"/>
</dbReference>
<dbReference type="PANTHER" id="PTHR48098">
    <property type="entry name" value="ENTEROCHELIN ESTERASE-RELATED"/>
    <property type="match status" value="1"/>
</dbReference>
<keyword evidence="2" id="KW-0378">Hydrolase</keyword>
<dbReference type="AlphaFoldDB" id="A0A7W3P781"/>
<dbReference type="Gene3D" id="3.40.50.1820">
    <property type="entry name" value="alpha/beta hydrolase"/>
    <property type="match status" value="1"/>
</dbReference>
<dbReference type="InterPro" id="IPR050583">
    <property type="entry name" value="Mycobacterial_A85_antigen"/>
</dbReference>
<keyword evidence="3" id="KW-1185">Reference proteome</keyword>
<protein>
    <submittedName>
        <fullName evidence="2">S-formylglutathione hydrolase FrmB</fullName>
    </submittedName>
</protein>
<dbReference type="Proteomes" id="UP000523079">
    <property type="component" value="Unassembled WGS sequence"/>
</dbReference>
<dbReference type="InterPro" id="IPR000801">
    <property type="entry name" value="Esterase-like"/>
</dbReference>
<keyword evidence="1" id="KW-0812">Transmembrane</keyword>
<dbReference type="GO" id="GO:0016787">
    <property type="term" value="F:hydrolase activity"/>
    <property type="evidence" value="ECO:0007669"/>
    <property type="project" value="UniProtKB-KW"/>
</dbReference>
<accession>A0A7W3P781</accession>
<name>A0A7W3P781_9ACTN</name>
<dbReference type="PANTHER" id="PTHR48098:SF1">
    <property type="entry name" value="DIACYLGLYCEROL ACYLTRANSFERASE_MYCOLYLTRANSFERASE AG85A"/>
    <property type="match status" value="1"/>
</dbReference>
<evidence type="ECO:0000313" key="2">
    <source>
        <dbReference type="EMBL" id="MBA8795856.1"/>
    </source>
</evidence>
<keyword evidence="1" id="KW-1133">Transmembrane helix</keyword>
<dbReference type="RefSeq" id="WP_182561467.1">
    <property type="nucleotide sequence ID" value="NZ_JACGWT010000006.1"/>
</dbReference>
<proteinExistence type="predicted"/>
<dbReference type="GO" id="GO:0016747">
    <property type="term" value="F:acyltransferase activity, transferring groups other than amino-acyl groups"/>
    <property type="evidence" value="ECO:0007669"/>
    <property type="project" value="TreeGrafter"/>
</dbReference>
<feature type="transmembrane region" description="Helical" evidence="1">
    <location>
        <begin position="6"/>
        <end position="26"/>
    </location>
</feature>
<feature type="transmembrane region" description="Helical" evidence="1">
    <location>
        <begin position="38"/>
        <end position="60"/>
    </location>
</feature>
<evidence type="ECO:0000256" key="1">
    <source>
        <dbReference type="SAM" id="Phobius"/>
    </source>
</evidence>
<gene>
    <name evidence="2" type="ORF">FHX74_003497</name>
</gene>
<dbReference type="SUPFAM" id="SSF53474">
    <property type="entry name" value="alpha/beta-Hydrolases"/>
    <property type="match status" value="1"/>
</dbReference>
<reference evidence="2 3" key="1">
    <citation type="submission" date="2020-07" db="EMBL/GenBank/DDBJ databases">
        <title>Sequencing the genomes of 1000 actinobacteria strains.</title>
        <authorList>
            <person name="Klenk H.-P."/>
        </authorList>
    </citation>
    <scope>NUCLEOTIDE SEQUENCE [LARGE SCALE GENOMIC DNA]</scope>
    <source>
        <strain evidence="2 3">DSM 100723</strain>
    </source>
</reference>
<dbReference type="EMBL" id="JACGWT010000006">
    <property type="protein sequence ID" value="MBA8795856.1"/>
    <property type="molecule type" value="Genomic_DNA"/>
</dbReference>
<organism evidence="2 3">
    <name type="scientific">Microlunatus kandeliicorticis</name>
    <dbReference type="NCBI Taxonomy" id="1759536"/>
    <lineage>
        <taxon>Bacteria</taxon>
        <taxon>Bacillati</taxon>
        <taxon>Actinomycetota</taxon>
        <taxon>Actinomycetes</taxon>
        <taxon>Propionibacteriales</taxon>
        <taxon>Propionibacteriaceae</taxon>
        <taxon>Microlunatus</taxon>
    </lineage>
</organism>
<comment type="caution">
    <text evidence="2">The sequence shown here is derived from an EMBL/GenBank/DDBJ whole genome shotgun (WGS) entry which is preliminary data.</text>
</comment>
<evidence type="ECO:0000313" key="3">
    <source>
        <dbReference type="Proteomes" id="UP000523079"/>
    </source>
</evidence>
<keyword evidence="1" id="KW-0472">Membrane</keyword>